<keyword evidence="1" id="KW-0732">Signal</keyword>
<dbReference type="InterPro" id="IPR016187">
    <property type="entry name" value="CTDL_fold"/>
</dbReference>
<dbReference type="Pfam" id="PF00059">
    <property type="entry name" value="Lectin_C"/>
    <property type="match status" value="1"/>
</dbReference>
<feature type="chain" id="PRO_5008620612" description="C-type lectin domain-containing protein" evidence="1">
    <location>
        <begin position="19"/>
        <end position="261"/>
    </location>
</feature>
<evidence type="ECO:0000313" key="4">
    <source>
        <dbReference type="Proteomes" id="UP000093432"/>
    </source>
</evidence>
<sequence length="261" mass="28391">MKKTILLFIIPCALNAQVGINTTAPTKSLDINGELRIRTLPIGVAADDILSTDTNGNVRKISRSDLGSGSSGFNSTILGYDPKPVATRPQPPGSVPGGGTAAELGCKKWSVNNHTYCAYQISQPINWFNAFSFGKQMGGYLVTMTNDAERAWVNTNIVNSGTGYNLANNIWIGFNKIKRPGNPDQLQWITGEEFKINWSTNPATTENWFNTGEPNNSNGVEGATHIFTSSANAERRWNDLDGTLTANSNVSMNQLIIEFNE</sequence>
<organism evidence="3 4">
    <name type="scientific">Chryseobacterium arthrosphaerae</name>
    <dbReference type="NCBI Taxonomy" id="651561"/>
    <lineage>
        <taxon>Bacteria</taxon>
        <taxon>Pseudomonadati</taxon>
        <taxon>Bacteroidota</taxon>
        <taxon>Flavobacteriia</taxon>
        <taxon>Flavobacteriales</taxon>
        <taxon>Weeksellaceae</taxon>
        <taxon>Chryseobacterium group</taxon>
        <taxon>Chryseobacterium</taxon>
    </lineage>
</organism>
<gene>
    <name evidence="3" type="ORF">BBI00_20685</name>
</gene>
<dbReference type="Gene3D" id="3.10.100.10">
    <property type="entry name" value="Mannose-Binding Protein A, subunit A"/>
    <property type="match status" value="1"/>
</dbReference>
<evidence type="ECO:0000259" key="2">
    <source>
        <dbReference type="PROSITE" id="PS50041"/>
    </source>
</evidence>
<evidence type="ECO:0000256" key="1">
    <source>
        <dbReference type="SAM" id="SignalP"/>
    </source>
</evidence>
<dbReference type="SUPFAM" id="SSF56436">
    <property type="entry name" value="C-type lectin-like"/>
    <property type="match status" value="1"/>
</dbReference>
<reference evidence="4" key="1">
    <citation type="submission" date="2016-07" db="EMBL/GenBank/DDBJ databases">
        <authorList>
            <person name="Florea S."/>
            <person name="Webb J.S."/>
            <person name="Jaromczyk J."/>
            <person name="Schardl C.L."/>
        </authorList>
    </citation>
    <scope>NUCLEOTIDE SEQUENCE [LARGE SCALE GENOMIC DNA]</scope>
    <source>
        <strain evidence="4">CC-VM-7</strain>
    </source>
</reference>
<dbReference type="AlphaFoldDB" id="A0A1B8ZF62"/>
<dbReference type="InterPro" id="IPR016186">
    <property type="entry name" value="C-type_lectin-like/link_sf"/>
</dbReference>
<dbReference type="EMBL" id="MAYG01000023">
    <property type="protein sequence ID" value="OCA70248.1"/>
    <property type="molecule type" value="Genomic_DNA"/>
</dbReference>
<feature type="domain" description="C-type lectin" evidence="2">
    <location>
        <begin position="113"/>
        <end position="239"/>
    </location>
</feature>
<dbReference type="OrthoDB" id="1251983at2"/>
<dbReference type="KEGG" id="carh:EGY05_02785"/>
<dbReference type="InterPro" id="IPR001304">
    <property type="entry name" value="C-type_lectin-like"/>
</dbReference>
<dbReference type="PROSITE" id="PS50041">
    <property type="entry name" value="C_TYPE_LECTIN_2"/>
    <property type="match status" value="1"/>
</dbReference>
<evidence type="ECO:0000313" key="3">
    <source>
        <dbReference type="EMBL" id="OCA70248.1"/>
    </source>
</evidence>
<dbReference type="CDD" id="cd00037">
    <property type="entry name" value="CLECT"/>
    <property type="match status" value="1"/>
</dbReference>
<name>A0A1B8ZF62_9FLAO</name>
<proteinExistence type="predicted"/>
<accession>A0A1B8ZF62</accession>
<dbReference type="Proteomes" id="UP000093432">
    <property type="component" value="Unassembled WGS sequence"/>
</dbReference>
<feature type="signal peptide" evidence="1">
    <location>
        <begin position="1"/>
        <end position="18"/>
    </location>
</feature>
<protein>
    <recommendedName>
        <fullName evidence="2">C-type lectin domain-containing protein</fullName>
    </recommendedName>
</protein>
<dbReference type="RefSeq" id="WP_065400742.1">
    <property type="nucleotide sequence ID" value="NZ_CP033811.1"/>
</dbReference>
<comment type="caution">
    <text evidence="3">The sequence shown here is derived from an EMBL/GenBank/DDBJ whole genome shotgun (WGS) entry which is preliminary data.</text>
</comment>